<dbReference type="InterPro" id="IPR011576">
    <property type="entry name" value="Pyridox_Oxase_N"/>
</dbReference>
<name>A0A1D8AWG8_9BACT</name>
<dbReference type="OrthoDB" id="9790961at2"/>
<dbReference type="EMBL" id="CP016094">
    <property type="protein sequence ID" value="AOS45244.1"/>
    <property type="molecule type" value="Genomic_DNA"/>
</dbReference>
<dbReference type="InterPro" id="IPR012349">
    <property type="entry name" value="Split_barrel_FMN-bd"/>
</dbReference>
<proteinExistence type="predicted"/>
<dbReference type="STRING" id="1838286.Verru16b_02323"/>
<evidence type="ECO:0000313" key="2">
    <source>
        <dbReference type="EMBL" id="AOS45244.1"/>
    </source>
</evidence>
<dbReference type="InterPro" id="IPR014419">
    <property type="entry name" value="HutZ"/>
</dbReference>
<keyword evidence="3" id="KW-1185">Reference proteome</keyword>
<dbReference type="Pfam" id="PF01243">
    <property type="entry name" value="PNPOx_N"/>
    <property type="match status" value="1"/>
</dbReference>
<dbReference type="PANTHER" id="PTHR13343:SF17">
    <property type="entry name" value="CELLULAR REPRESSOR OF E1A-STIMULATED GENES, ISOFORM A"/>
    <property type="match status" value="1"/>
</dbReference>
<dbReference type="Proteomes" id="UP000095228">
    <property type="component" value="Chromosome"/>
</dbReference>
<organism evidence="2 3">
    <name type="scientific">Lacunisphaera limnophila</name>
    <dbReference type="NCBI Taxonomy" id="1838286"/>
    <lineage>
        <taxon>Bacteria</taxon>
        <taxon>Pseudomonadati</taxon>
        <taxon>Verrucomicrobiota</taxon>
        <taxon>Opitutia</taxon>
        <taxon>Opitutales</taxon>
        <taxon>Opitutaceae</taxon>
        <taxon>Lacunisphaera</taxon>
    </lineage>
</organism>
<dbReference type="AlphaFoldDB" id="A0A1D8AWG8"/>
<dbReference type="SUPFAM" id="SSF50475">
    <property type="entry name" value="FMN-binding split barrel"/>
    <property type="match status" value="1"/>
</dbReference>
<protein>
    <submittedName>
        <fullName evidence="2">Pyridoxamine 5'-phosphate oxidase</fullName>
    </submittedName>
</protein>
<evidence type="ECO:0000259" key="1">
    <source>
        <dbReference type="Pfam" id="PF01243"/>
    </source>
</evidence>
<sequence>MDASDTHLLLTLLEKQPVAALSTLHQGEPAGSMVPFALLPGGRGFVIHVSRLAAHTGDLIANPAVGLLVIATPDATTSPLALPRVSVQGRARLCPPEDPAYAEARSCYLAKLPQSEGLFSFQDFSLVVIEPQTFRFVAGFGRALTISAEQFAGLSRA</sequence>
<dbReference type="RefSeq" id="WP_069962418.1">
    <property type="nucleotide sequence ID" value="NZ_CP016094.1"/>
</dbReference>
<reference evidence="2 3" key="1">
    <citation type="submission" date="2016-06" db="EMBL/GenBank/DDBJ databases">
        <title>Three novel species with peptidoglycan cell walls form the new genus Lacunisphaera gen. nov. in the family Opitutaceae of the verrucomicrobial subdivision 4.</title>
        <authorList>
            <person name="Rast P."/>
            <person name="Gloeckner I."/>
            <person name="Jogler M."/>
            <person name="Boedeker C."/>
            <person name="Jeske O."/>
            <person name="Wiegand S."/>
            <person name="Reinhardt R."/>
            <person name="Schumann P."/>
            <person name="Rohde M."/>
            <person name="Spring S."/>
            <person name="Gloeckner F.O."/>
            <person name="Jogler C."/>
        </authorList>
    </citation>
    <scope>NUCLEOTIDE SEQUENCE [LARGE SCALE GENOMIC DNA]</scope>
    <source>
        <strain evidence="2 3">IG16b</strain>
    </source>
</reference>
<dbReference type="Gene3D" id="2.30.110.10">
    <property type="entry name" value="Electron Transport, Fmn-binding Protein, Chain A"/>
    <property type="match status" value="1"/>
</dbReference>
<evidence type="ECO:0000313" key="3">
    <source>
        <dbReference type="Proteomes" id="UP000095228"/>
    </source>
</evidence>
<dbReference type="PIRSF" id="PIRSF004633">
    <property type="entry name" value="UCP_PLP_oxd"/>
    <property type="match status" value="1"/>
</dbReference>
<feature type="domain" description="Pyridoxamine 5'-phosphate oxidase N-terminal" evidence="1">
    <location>
        <begin position="10"/>
        <end position="137"/>
    </location>
</feature>
<gene>
    <name evidence="2" type="ORF">Verru16b_02323</name>
</gene>
<dbReference type="PANTHER" id="PTHR13343">
    <property type="entry name" value="CREG1 PROTEIN"/>
    <property type="match status" value="1"/>
</dbReference>
<dbReference type="KEGG" id="obg:Verru16b_02323"/>
<dbReference type="GO" id="GO:0005737">
    <property type="term" value="C:cytoplasm"/>
    <property type="evidence" value="ECO:0007669"/>
    <property type="project" value="UniProtKB-ARBA"/>
</dbReference>
<accession>A0A1D8AWG8</accession>